<feature type="transmembrane region" description="Helical" evidence="1">
    <location>
        <begin position="43"/>
        <end position="64"/>
    </location>
</feature>
<organism evidence="2 3">
    <name type="scientific">Acetobacteroides hydrogenigenes</name>
    <dbReference type="NCBI Taxonomy" id="979970"/>
    <lineage>
        <taxon>Bacteria</taxon>
        <taxon>Pseudomonadati</taxon>
        <taxon>Bacteroidota</taxon>
        <taxon>Bacteroidia</taxon>
        <taxon>Bacteroidales</taxon>
        <taxon>Rikenellaceae</taxon>
        <taxon>Acetobacteroides</taxon>
    </lineage>
</organism>
<feature type="transmembrane region" description="Helical" evidence="1">
    <location>
        <begin position="249"/>
        <end position="267"/>
    </location>
</feature>
<dbReference type="InterPro" id="IPR016833">
    <property type="entry name" value="Put_Na-Bile_cotransptr"/>
</dbReference>
<dbReference type="InterPro" id="IPR038770">
    <property type="entry name" value="Na+/solute_symporter_sf"/>
</dbReference>
<gene>
    <name evidence="2" type="ORF">CLV25_102185</name>
</gene>
<reference evidence="2 3" key="1">
    <citation type="submission" date="2019-03" db="EMBL/GenBank/DDBJ databases">
        <title>Genomic Encyclopedia of Archaeal and Bacterial Type Strains, Phase II (KMG-II): from individual species to whole genera.</title>
        <authorList>
            <person name="Goeker M."/>
        </authorList>
    </citation>
    <scope>NUCLEOTIDE SEQUENCE [LARGE SCALE GENOMIC DNA]</scope>
    <source>
        <strain evidence="2 3">RL-C</strain>
    </source>
</reference>
<dbReference type="PANTHER" id="PTHR18640">
    <property type="entry name" value="SOLUTE CARRIER FAMILY 10 MEMBER 7"/>
    <property type="match status" value="1"/>
</dbReference>
<keyword evidence="1" id="KW-0472">Membrane</keyword>
<dbReference type="Gene3D" id="1.20.1530.20">
    <property type="match status" value="1"/>
</dbReference>
<feature type="transmembrane region" description="Helical" evidence="1">
    <location>
        <begin position="20"/>
        <end position="37"/>
    </location>
</feature>
<dbReference type="Proteomes" id="UP000294830">
    <property type="component" value="Unassembled WGS sequence"/>
</dbReference>
<keyword evidence="1" id="KW-0812">Transmembrane</keyword>
<evidence type="ECO:0000256" key="1">
    <source>
        <dbReference type="SAM" id="Phobius"/>
    </source>
</evidence>
<feature type="transmembrane region" description="Helical" evidence="1">
    <location>
        <begin position="112"/>
        <end position="137"/>
    </location>
</feature>
<dbReference type="EMBL" id="SLWB01000002">
    <property type="protein sequence ID" value="TCN72222.1"/>
    <property type="molecule type" value="Genomic_DNA"/>
</dbReference>
<feature type="transmembrane region" description="Helical" evidence="1">
    <location>
        <begin position="84"/>
        <end position="106"/>
    </location>
</feature>
<dbReference type="AlphaFoldDB" id="A0A4R2EXC0"/>
<keyword evidence="1" id="KW-1133">Transmembrane helix</keyword>
<evidence type="ECO:0000313" key="2">
    <source>
        <dbReference type="EMBL" id="TCN72222.1"/>
    </source>
</evidence>
<proteinExistence type="predicted"/>
<evidence type="ECO:0000313" key="3">
    <source>
        <dbReference type="Proteomes" id="UP000294830"/>
    </source>
</evidence>
<protein>
    <submittedName>
        <fullName evidence="2">Sodium/bile acid cotransporter 7</fullName>
    </submittedName>
</protein>
<keyword evidence="3" id="KW-1185">Reference proteome</keyword>
<name>A0A4R2EXC0_9BACT</name>
<accession>A0A4R2EXC0</accession>
<dbReference type="PANTHER" id="PTHR18640:SF5">
    <property type="entry name" value="SODIUM_BILE ACID COTRANSPORTER 7"/>
    <property type="match status" value="1"/>
</dbReference>
<feature type="transmembrane region" description="Helical" evidence="1">
    <location>
        <begin position="177"/>
        <end position="199"/>
    </location>
</feature>
<feature type="transmembrane region" description="Helical" evidence="1">
    <location>
        <begin position="220"/>
        <end position="243"/>
    </location>
</feature>
<comment type="caution">
    <text evidence="2">The sequence shown here is derived from an EMBL/GenBank/DDBJ whole genome shotgun (WGS) entry which is preliminary data.</text>
</comment>
<dbReference type="RefSeq" id="WP_207895582.1">
    <property type="nucleotide sequence ID" value="NZ_SLWB01000002.1"/>
</dbReference>
<dbReference type="GO" id="GO:0005886">
    <property type="term" value="C:plasma membrane"/>
    <property type="evidence" value="ECO:0007669"/>
    <property type="project" value="TreeGrafter"/>
</dbReference>
<sequence>MKKQTIHHQPFWRSIRKVKFDRFVLAIIGMILLGRFFPQVGIYRGPINLDIISDIGVSLIFLFYGMRLSPQKLRSDLGNWHLHLVVQLATFIVFPLIVLVAMHLLSTPATQLLWLGAFFMAALPSTVSSSVVMVSIAKGNIPAAIFNASISALVGVFITPVWMGLVLTSGNGQMSDLSGVIVKLIVQVLVPVAVGMLLNRRWGDWATRHGRQLKLFDQSIILMIVYMSFSESFSQNLFAQLAWMDLLTLAFGLVVLFYVVYGLISIVSKALGFNREDRITALFCGSKKSLVHGTVMSSIIFSGMGNLGIILLPIMVYHAMQLVLVSFIAQRMSEEVE</sequence>
<dbReference type="Pfam" id="PF13593">
    <property type="entry name" value="SBF_like"/>
    <property type="match status" value="1"/>
</dbReference>
<dbReference type="PIRSF" id="PIRSF026166">
    <property type="entry name" value="UCP026166"/>
    <property type="match status" value="1"/>
</dbReference>
<feature type="transmembrane region" description="Helical" evidence="1">
    <location>
        <begin position="144"/>
        <end position="165"/>
    </location>
</feature>